<dbReference type="InterPro" id="IPR001320">
    <property type="entry name" value="Iontro_rcpt_C"/>
</dbReference>
<proteinExistence type="inferred from homology"/>
<dbReference type="Gene3D" id="1.10.287.70">
    <property type="match status" value="1"/>
</dbReference>
<dbReference type="GO" id="GO:0015276">
    <property type="term" value="F:ligand-gated monoatomic ion channel activity"/>
    <property type="evidence" value="ECO:0007669"/>
    <property type="project" value="InterPro"/>
</dbReference>
<keyword evidence="12" id="KW-1185">Reference proteome</keyword>
<evidence type="ECO:0000259" key="10">
    <source>
        <dbReference type="SMART" id="SM00079"/>
    </source>
</evidence>
<keyword evidence="4 9" id="KW-0812">Transmembrane</keyword>
<gene>
    <name evidence="11" type="ORF">ALC62_10972</name>
</gene>
<dbReference type="STRING" id="456900.A0A151ID57"/>
<dbReference type="AlphaFoldDB" id="A0A151ID57"/>
<reference evidence="11 12" key="1">
    <citation type="submission" date="2016-03" db="EMBL/GenBank/DDBJ databases">
        <title>Cyphomyrmex costatus WGS genome.</title>
        <authorList>
            <person name="Nygaard S."/>
            <person name="Hu H."/>
            <person name="Boomsma J."/>
            <person name="Zhang G."/>
        </authorList>
    </citation>
    <scope>NUCLEOTIDE SEQUENCE [LARGE SCALE GENOMIC DNA]</scope>
    <source>
        <strain evidence="11">MS0001</strain>
        <tissue evidence="11">Whole body</tissue>
    </source>
</reference>
<organism evidence="11 12">
    <name type="scientific">Cyphomyrmex costatus</name>
    <dbReference type="NCBI Taxonomy" id="456900"/>
    <lineage>
        <taxon>Eukaryota</taxon>
        <taxon>Metazoa</taxon>
        <taxon>Ecdysozoa</taxon>
        <taxon>Arthropoda</taxon>
        <taxon>Hexapoda</taxon>
        <taxon>Insecta</taxon>
        <taxon>Pterygota</taxon>
        <taxon>Neoptera</taxon>
        <taxon>Endopterygota</taxon>
        <taxon>Hymenoptera</taxon>
        <taxon>Apocrita</taxon>
        <taxon>Aculeata</taxon>
        <taxon>Formicoidea</taxon>
        <taxon>Formicidae</taxon>
        <taxon>Myrmicinae</taxon>
        <taxon>Cyphomyrmex</taxon>
    </lineage>
</organism>
<keyword evidence="5 9" id="KW-1133">Transmembrane helix</keyword>
<dbReference type="PANTHER" id="PTHR42643">
    <property type="entry name" value="IONOTROPIC RECEPTOR 20A-RELATED"/>
    <property type="match status" value="1"/>
</dbReference>
<dbReference type="EMBL" id="KQ977989">
    <property type="protein sequence ID" value="KYM98328.1"/>
    <property type="molecule type" value="Genomic_DNA"/>
</dbReference>
<comment type="subcellular location">
    <subcellularLocation>
        <location evidence="1">Cell membrane</location>
        <topology evidence="1">Multi-pass membrane protein</topology>
    </subcellularLocation>
</comment>
<evidence type="ECO:0000313" key="11">
    <source>
        <dbReference type="EMBL" id="KYM98328.1"/>
    </source>
</evidence>
<comment type="similarity">
    <text evidence="2">Belongs to the glutamate-gated ion channel (TC 1.A.10.1) family.</text>
</comment>
<evidence type="ECO:0000256" key="4">
    <source>
        <dbReference type="ARBA" id="ARBA00022692"/>
    </source>
</evidence>
<evidence type="ECO:0000256" key="6">
    <source>
        <dbReference type="ARBA" id="ARBA00023136"/>
    </source>
</evidence>
<keyword evidence="8" id="KW-0325">Glycoprotein</keyword>
<evidence type="ECO:0000256" key="9">
    <source>
        <dbReference type="SAM" id="Phobius"/>
    </source>
</evidence>
<dbReference type="SMART" id="SM00079">
    <property type="entry name" value="PBPe"/>
    <property type="match status" value="1"/>
</dbReference>
<dbReference type="PANTHER" id="PTHR42643:SF33">
    <property type="entry name" value="GLUTAMATE RECEPTOR 2-LIKE PROTEIN"/>
    <property type="match status" value="1"/>
</dbReference>
<accession>A0A151ID57</accession>
<evidence type="ECO:0000256" key="3">
    <source>
        <dbReference type="ARBA" id="ARBA00022475"/>
    </source>
</evidence>
<evidence type="ECO:0000313" key="12">
    <source>
        <dbReference type="Proteomes" id="UP000078542"/>
    </source>
</evidence>
<evidence type="ECO:0000256" key="7">
    <source>
        <dbReference type="ARBA" id="ARBA00023170"/>
    </source>
</evidence>
<keyword evidence="3" id="KW-1003">Cell membrane</keyword>
<feature type="domain" description="Ionotropic glutamate receptor C-terminal" evidence="10">
    <location>
        <begin position="297"/>
        <end position="517"/>
    </location>
</feature>
<dbReference type="Pfam" id="PF00060">
    <property type="entry name" value="Lig_chan"/>
    <property type="match status" value="1"/>
</dbReference>
<protein>
    <submittedName>
        <fullName evidence="11">Glutamate receptor, ionotropic kainate 2</fullName>
    </submittedName>
</protein>
<feature type="transmembrane region" description="Helical" evidence="9">
    <location>
        <begin position="539"/>
        <end position="565"/>
    </location>
</feature>
<sequence>MICKSNLCLIIGLIVFIFDLTWSQLIRPVYVYEGLIKGIRDYFNNTCIVFLHSNPNLVETQDLMESENLVTLQKYLSMTHQIRTTFMDFHMFSTRVGQSYYHIKRPLFVLLNDYEDTRDNFAHITTWIAMAYPTWLVFFNNKTKFEDFFFEIYIPFDCKFMVVQSSANVTDREIITEVYQVDRGRELRLSQFGTWDVRSGLKGPKHGLFLRRNNLFGQNIRVTSVHDPPISLFHRNERNEIMKINGFFGEVILLLQEALNCTYRAYIKRPASSDVKWDAYTAPFSTSIWNVIALFIVLTSGTIMLIQRLFTLTSPYLRNDNRLRFTEILFFVTGAFCNQGMKQSTLDPVRIVHFIIHLSAVVIVAAYSAALISFLTVKTFIMPFTTMDGLLKDKTYRFGVVGDSADFNFFQNTSDKTMSVLFDELLMKETDLPRSYLNGLERVCKEDKYAFMTLDSMATLLQQKVDCKLEPLDVITQTTIAMALQSNSPYRGIINANILLLRDNGILQRLLETQWSVQLSGGSVTSSWKSVEIGDIVPLLLFIIAAVLISGFICVIERVIFMSFFNRIKLEVNKPRM</sequence>
<evidence type="ECO:0000256" key="8">
    <source>
        <dbReference type="ARBA" id="ARBA00023180"/>
    </source>
</evidence>
<name>A0A151ID57_9HYME</name>
<evidence type="ECO:0000256" key="1">
    <source>
        <dbReference type="ARBA" id="ARBA00004651"/>
    </source>
</evidence>
<keyword evidence="6 9" id="KW-0472">Membrane</keyword>
<evidence type="ECO:0000256" key="2">
    <source>
        <dbReference type="ARBA" id="ARBA00008685"/>
    </source>
</evidence>
<evidence type="ECO:0000256" key="5">
    <source>
        <dbReference type="ARBA" id="ARBA00022989"/>
    </source>
</evidence>
<dbReference type="InterPro" id="IPR052192">
    <property type="entry name" value="Insect_Ionotropic_Sensory_Rcpt"/>
</dbReference>
<dbReference type="GO" id="GO:0050906">
    <property type="term" value="P:detection of stimulus involved in sensory perception"/>
    <property type="evidence" value="ECO:0007669"/>
    <property type="project" value="UniProtKB-ARBA"/>
</dbReference>
<keyword evidence="7 11" id="KW-0675">Receptor</keyword>
<dbReference type="SUPFAM" id="SSF53850">
    <property type="entry name" value="Periplasmic binding protein-like II"/>
    <property type="match status" value="1"/>
</dbReference>
<dbReference type="GO" id="GO:0005886">
    <property type="term" value="C:plasma membrane"/>
    <property type="evidence" value="ECO:0007669"/>
    <property type="project" value="UniProtKB-SubCell"/>
</dbReference>
<feature type="transmembrane region" description="Helical" evidence="9">
    <location>
        <begin position="288"/>
        <end position="311"/>
    </location>
</feature>
<feature type="transmembrane region" description="Helical" evidence="9">
    <location>
        <begin position="353"/>
        <end position="377"/>
    </location>
</feature>
<dbReference type="Proteomes" id="UP000078542">
    <property type="component" value="Unassembled WGS sequence"/>
</dbReference>